<dbReference type="EMBL" id="ML120365">
    <property type="protein sequence ID" value="RPB02864.1"/>
    <property type="molecule type" value="Genomic_DNA"/>
</dbReference>
<keyword evidence="1" id="KW-0812">Transmembrane</keyword>
<gene>
    <name evidence="2" type="ORF">L873DRAFT_322488</name>
</gene>
<feature type="transmembrane region" description="Helical" evidence="1">
    <location>
        <begin position="30"/>
        <end position="56"/>
    </location>
</feature>
<name>A0A3N4JWX8_9PEZI</name>
<evidence type="ECO:0000256" key="1">
    <source>
        <dbReference type="SAM" id="Phobius"/>
    </source>
</evidence>
<protein>
    <submittedName>
        <fullName evidence="2">Uncharacterized protein</fullName>
    </submittedName>
</protein>
<evidence type="ECO:0000313" key="2">
    <source>
        <dbReference type="EMBL" id="RPB02864.1"/>
    </source>
</evidence>
<proteinExistence type="predicted"/>
<keyword evidence="1" id="KW-1133">Transmembrane helix</keyword>
<keyword evidence="1" id="KW-0472">Membrane</keyword>
<feature type="transmembrane region" description="Helical" evidence="1">
    <location>
        <begin position="7"/>
        <end position="24"/>
    </location>
</feature>
<dbReference type="AlphaFoldDB" id="A0A3N4JWX8"/>
<reference evidence="2 3" key="1">
    <citation type="journal article" date="2018" name="Nat. Ecol. Evol.">
        <title>Pezizomycetes genomes reveal the molecular basis of ectomycorrhizal truffle lifestyle.</title>
        <authorList>
            <person name="Murat C."/>
            <person name="Payen T."/>
            <person name="Noel B."/>
            <person name="Kuo A."/>
            <person name="Morin E."/>
            <person name="Chen J."/>
            <person name="Kohler A."/>
            <person name="Krizsan K."/>
            <person name="Balestrini R."/>
            <person name="Da Silva C."/>
            <person name="Montanini B."/>
            <person name="Hainaut M."/>
            <person name="Levati E."/>
            <person name="Barry K.W."/>
            <person name="Belfiori B."/>
            <person name="Cichocki N."/>
            <person name="Clum A."/>
            <person name="Dockter R.B."/>
            <person name="Fauchery L."/>
            <person name="Guy J."/>
            <person name="Iotti M."/>
            <person name="Le Tacon F."/>
            <person name="Lindquist E.A."/>
            <person name="Lipzen A."/>
            <person name="Malagnac F."/>
            <person name="Mello A."/>
            <person name="Molinier V."/>
            <person name="Miyauchi S."/>
            <person name="Poulain J."/>
            <person name="Riccioni C."/>
            <person name="Rubini A."/>
            <person name="Sitrit Y."/>
            <person name="Splivallo R."/>
            <person name="Traeger S."/>
            <person name="Wang M."/>
            <person name="Zifcakova L."/>
            <person name="Wipf D."/>
            <person name="Zambonelli A."/>
            <person name="Paolocci F."/>
            <person name="Nowrousian M."/>
            <person name="Ottonello S."/>
            <person name="Baldrian P."/>
            <person name="Spatafora J.W."/>
            <person name="Henrissat B."/>
            <person name="Nagy L.G."/>
            <person name="Aury J.M."/>
            <person name="Wincker P."/>
            <person name="Grigoriev I.V."/>
            <person name="Bonfante P."/>
            <person name="Martin F.M."/>
        </authorList>
    </citation>
    <scope>NUCLEOTIDE SEQUENCE [LARGE SCALE GENOMIC DNA]</scope>
    <source>
        <strain evidence="2 3">120613-1</strain>
    </source>
</reference>
<keyword evidence="3" id="KW-1185">Reference proteome</keyword>
<dbReference type="Proteomes" id="UP000276215">
    <property type="component" value="Unassembled WGS sequence"/>
</dbReference>
<accession>A0A3N4JWX8</accession>
<organism evidence="2 3">
    <name type="scientific">Choiromyces venosus 120613-1</name>
    <dbReference type="NCBI Taxonomy" id="1336337"/>
    <lineage>
        <taxon>Eukaryota</taxon>
        <taxon>Fungi</taxon>
        <taxon>Dikarya</taxon>
        <taxon>Ascomycota</taxon>
        <taxon>Pezizomycotina</taxon>
        <taxon>Pezizomycetes</taxon>
        <taxon>Pezizales</taxon>
        <taxon>Tuberaceae</taxon>
        <taxon>Choiromyces</taxon>
    </lineage>
</organism>
<sequence length="173" mass="20158">MAFCRGTITYGLCIIYICCLPPYYNVYGCLYVNVSFFFLFFFSFFFRGISILLYMYSTVQHGAVFVIYGFDGMRIPVPYFISGFALEYAQQSCRAWKIPSDVSYDTSLRMHARHRIQCHYCLGTHARKRSQVNAARADHTLIQQPPFFFPPFFLFHSLLLIHSGESPARKNTR</sequence>
<evidence type="ECO:0000313" key="3">
    <source>
        <dbReference type="Proteomes" id="UP000276215"/>
    </source>
</evidence>